<reference evidence="1 2" key="1">
    <citation type="journal article" date="2019" name="Nat. Ecol. Evol.">
        <title>Megaphylogeny resolves global patterns of mushroom evolution.</title>
        <authorList>
            <person name="Varga T."/>
            <person name="Krizsan K."/>
            <person name="Foldi C."/>
            <person name="Dima B."/>
            <person name="Sanchez-Garcia M."/>
            <person name="Sanchez-Ramirez S."/>
            <person name="Szollosi G.J."/>
            <person name="Szarkandi J.G."/>
            <person name="Papp V."/>
            <person name="Albert L."/>
            <person name="Andreopoulos W."/>
            <person name="Angelini C."/>
            <person name="Antonin V."/>
            <person name="Barry K.W."/>
            <person name="Bougher N.L."/>
            <person name="Buchanan P."/>
            <person name="Buyck B."/>
            <person name="Bense V."/>
            <person name="Catcheside P."/>
            <person name="Chovatia M."/>
            <person name="Cooper J."/>
            <person name="Damon W."/>
            <person name="Desjardin D."/>
            <person name="Finy P."/>
            <person name="Geml J."/>
            <person name="Haridas S."/>
            <person name="Hughes K."/>
            <person name="Justo A."/>
            <person name="Karasinski D."/>
            <person name="Kautmanova I."/>
            <person name="Kiss B."/>
            <person name="Kocsube S."/>
            <person name="Kotiranta H."/>
            <person name="LaButti K.M."/>
            <person name="Lechner B.E."/>
            <person name="Liimatainen K."/>
            <person name="Lipzen A."/>
            <person name="Lukacs Z."/>
            <person name="Mihaltcheva S."/>
            <person name="Morgado L.N."/>
            <person name="Niskanen T."/>
            <person name="Noordeloos M.E."/>
            <person name="Ohm R.A."/>
            <person name="Ortiz-Santana B."/>
            <person name="Ovrebo C."/>
            <person name="Racz N."/>
            <person name="Riley R."/>
            <person name="Savchenko A."/>
            <person name="Shiryaev A."/>
            <person name="Soop K."/>
            <person name="Spirin V."/>
            <person name="Szebenyi C."/>
            <person name="Tomsovsky M."/>
            <person name="Tulloss R.E."/>
            <person name="Uehling J."/>
            <person name="Grigoriev I.V."/>
            <person name="Vagvolgyi C."/>
            <person name="Papp T."/>
            <person name="Martin F.M."/>
            <person name="Miettinen O."/>
            <person name="Hibbett D.S."/>
            <person name="Nagy L.G."/>
        </authorList>
    </citation>
    <scope>NUCLEOTIDE SEQUENCE [LARGE SCALE GENOMIC DNA]</scope>
    <source>
        <strain evidence="1 2">NL-1719</strain>
    </source>
</reference>
<keyword evidence="2" id="KW-1185">Reference proteome</keyword>
<dbReference type="EMBL" id="ML208288">
    <property type="protein sequence ID" value="TFK72235.1"/>
    <property type="molecule type" value="Genomic_DNA"/>
</dbReference>
<name>A0ACD3B2F3_9AGAR</name>
<accession>A0ACD3B2F3</accession>
<proteinExistence type="predicted"/>
<gene>
    <name evidence="1" type="ORF">BDN72DRAFT_836636</name>
</gene>
<protein>
    <submittedName>
        <fullName evidence="1">Uncharacterized protein</fullName>
    </submittedName>
</protein>
<organism evidence="1 2">
    <name type="scientific">Pluteus cervinus</name>
    <dbReference type="NCBI Taxonomy" id="181527"/>
    <lineage>
        <taxon>Eukaryota</taxon>
        <taxon>Fungi</taxon>
        <taxon>Dikarya</taxon>
        <taxon>Basidiomycota</taxon>
        <taxon>Agaricomycotina</taxon>
        <taxon>Agaricomycetes</taxon>
        <taxon>Agaricomycetidae</taxon>
        <taxon>Agaricales</taxon>
        <taxon>Pluteineae</taxon>
        <taxon>Pluteaceae</taxon>
        <taxon>Pluteus</taxon>
    </lineage>
</organism>
<dbReference type="Proteomes" id="UP000308600">
    <property type="component" value="Unassembled WGS sequence"/>
</dbReference>
<sequence>MSSAWDSMVAEGVTAPRSLPVNSFASSSKPKVPSSSSGLPKLTSSEREALKSAGGCYHCRRTPTSPGWVRHSSRDCPGDKSRNIPPRNPPTTSTTVASVIPRGFDRTELIASRMPGPGEYDSDDDESYRIVGAVQGCVLGNGTDSEVSHSDEDD</sequence>
<evidence type="ECO:0000313" key="2">
    <source>
        <dbReference type="Proteomes" id="UP000308600"/>
    </source>
</evidence>
<evidence type="ECO:0000313" key="1">
    <source>
        <dbReference type="EMBL" id="TFK72235.1"/>
    </source>
</evidence>